<dbReference type="RefSeq" id="WP_084140522.1">
    <property type="nucleotide sequence ID" value="NZ_FOCM01000003.1"/>
</dbReference>
<accession>A0A1H8F2J8</accession>
<comment type="similarity">
    <text evidence="2">Belongs to the FliN/MopA/SpaO family.</text>
</comment>
<keyword evidence="6" id="KW-0283">Flagellar rotation</keyword>
<evidence type="ECO:0000256" key="3">
    <source>
        <dbReference type="ARBA" id="ARBA00021897"/>
    </source>
</evidence>
<dbReference type="GO" id="GO:0009425">
    <property type="term" value="C:bacterial-type flagellum basal body"/>
    <property type="evidence" value="ECO:0007669"/>
    <property type="project" value="InterPro"/>
</dbReference>
<feature type="compositionally biased region" description="Basic and acidic residues" evidence="8">
    <location>
        <begin position="1"/>
        <end position="14"/>
    </location>
</feature>
<evidence type="ECO:0000256" key="5">
    <source>
        <dbReference type="ARBA" id="ARBA00022500"/>
    </source>
</evidence>
<keyword evidence="10" id="KW-0282">Flagellum</keyword>
<keyword evidence="11" id="KW-1185">Reference proteome</keyword>
<keyword evidence="5" id="KW-0145">Chemotaxis</keyword>
<dbReference type="PRINTS" id="PR00956">
    <property type="entry name" value="FLGMOTORFLIN"/>
</dbReference>
<dbReference type="InterPro" id="IPR051469">
    <property type="entry name" value="FliN/MopA/SpaO"/>
</dbReference>
<dbReference type="Proteomes" id="UP000199372">
    <property type="component" value="Unassembled WGS sequence"/>
</dbReference>
<evidence type="ECO:0000313" key="11">
    <source>
        <dbReference type="Proteomes" id="UP000199372"/>
    </source>
</evidence>
<dbReference type="GO" id="GO:0005886">
    <property type="term" value="C:plasma membrane"/>
    <property type="evidence" value="ECO:0007669"/>
    <property type="project" value="UniProtKB-SubCell"/>
</dbReference>
<evidence type="ECO:0000256" key="2">
    <source>
        <dbReference type="ARBA" id="ARBA00009226"/>
    </source>
</evidence>
<name>A0A1H8F2J8_9RHOB</name>
<feature type="domain" description="Flagellar motor switch protein FliN-like C-terminal" evidence="9">
    <location>
        <begin position="60"/>
        <end position="130"/>
    </location>
</feature>
<protein>
    <recommendedName>
        <fullName evidence="3">Flagellar motor switch protein FliN</fullName>
    </recommendedName>
</protein>
<evidence type="ECO:0000256" key="4">
    <source>
        <dbReference type="ARBA" id="ARBA00022475"/>
    </source>
</evidence>
<dbReference type="EMBL" id="FOCM01000003">
    <property type="protein sequence ID" value="SEN25876.1"/>
    <property type="molecule type" value="Genomic_DNA"/>
</dbReference>
<reference evidence="11" key="1">
    <citation type="submission" date="2016-10" db="EMBL/GenBank/DDBJ databases">
        <authorList>
            <person name="Varghese N."/>
            <person name="Submissions S."/>
        </authorList>
    </citation>
    <scope>NUCLEOTIDE SEQUENCE [LARGE SCALE GENOMIC DNA]</scope>
    <source>
        <strain evidence="11">DSM 26893</strain>
    </source>
</reference>
<evidence type="ECO:0000256" key="7">
    <source>
        <dbReference type="ARBA" id="ARBA00023136"/>
    </source>
</evidence>
<evidence type="ECO:0000313" key="10">
    <source>
        <dbReference type="EMBL" id="SEN25876.1"/>
    </source>
</evidence>
<sequence>MAAEKPETDEKASAKDTAGAKPTGAEAAVMQSLDDHPEAEGNLPAVIEAAAQDSRAVKAMLNVGLEVVVVLGSTRMPINQLLELSRGSIVELDRKIGAPVELHVSERVVARGDLVKVGEDRLGVSLTQIVKDHVGD</sequence>
<dbReference type="Pfam" id="PF01052">
    <property type="entry name" value="FliMN_C"/>
    <property type="match status" value="1"/>
</dbReference>
<evidence type="ECO:0000256" key="1">
    <source>
        <dbReference type="ARBA" id="ARBA00004413"/>
    </source>
</evidence>
<dbReference type="GO" id="GO:0071973">
    <property type="term" value="P:bacterial-type flagellum-dependent cell motility"/>
    <property type="evidence" value="ECO:0007669"/>
    <property type="project" value="InterPro"/>
</dbReference>
<keyword evidence="10" id="KW-0969">Cilium</keyword>
<evidence type="ECO:0000256" key="6">
    <source>
        <dbReference type="ARBA" id="ARBA00022779"/>
    </source>
</evidence>
<proteinExistence type="inferred from homology"/>
<dbReference type="GO" id="GO:0003774">
    <property type="term" value="F:cytoskeletal motor activity"/>
    <property type="evidence" value="ECO:0007669"/>
    <property type="project" value="InterPro"/>
</dbReference>
<evidence type="ECO:0000256" key="8">
    <source>
        <dbReference type="SAM" id="MobiDB-lite"/>
    </source>
</evidence>
<dbReference type="PANTHER" id="PTHR43484">
    <property type="match status" value="1"/>
</dbReference>
<dbReference type="InterPro" id="IPR036429">
    <property type="entry name" value="SpoA-like_sf"/>
</dbReference>
<dbReference type="InterPro" id="IPR001543">
    <property type="entry name" value="FliN-like_C"/>
</dbReference>
<evidence type="ECO:0000259" key="9">
    <source>
        <dbReference type="Pfam" id="PF01052"/>
    </source>
</evidence>
<dbReference type="Gene3D" id="2.30.330.10">
    <property type="entry name" value="SpoA-like"/>
    <property type="match status" value="1"/>
</dbReference>
<keyword evidence="10" id="KW-0966">Cell projection</keyword>
<organism evidence="10 11">
    <name type="scientific">Palleronia pelagia</name>
    <dbReference type="NCBI Taxonomy" id="387096"/>
    <lineage>
        <taxon>Bacteria</taxon>
        <taxon>Pseudomonadati</taxon>
        <taxon>Pseudomonadota</taxon>
        <taxon>Alphaproteobacteria</taxon>
        <taxon>Rhodobacterales</taxon>
        <taxon>Roseobacteraceae</taxon>
        <taxon>Palleronia</taxon>
    </lineage>
</organism>
<dbReference type="InterPro" id="IPR001172">
    <property type="entry name" value="FliN_T3SS_HrcQb"/>
</dbReference>
<dbReference type="AlphaFoldDB" id="A0A1H8F2J8"/>
<comment type="subcellular location">
    <subcellularLocation>
        <location evidence="1">Cell membrane</location>
        <topology evidence="1">Peripheral membrane protein</topology>
        <orientation evidence="1">Cytoplasmic side</orientation>
    </subcellularLocation>
</comment>
<dbReference type="PANTHER" id="PTHR43484:SF1">
    <property type="entry name" value="FLAGELLAR MOTOR SWITCH PROTEIN FLIN"/>
    <property type="match status" value="1"/>
</dbReference>
<dbReference type="GO" id="GO:0006935">
    <property type="term" value="P:chemotaxis"/>
    <property type="evidence" value="ECO:0007669"/>
    <property type="project" value="UniProtKB-KW"/>
</dbReference>
<gene>
    <name evidence="10" type="ORF">SAMN04488011_103188</name>
</gene>
<keyword evidence="4" id="KW-1003">Cell membrane</keyword>
<keyword evidence="7" id="KW-0472">Membrane</keyword>
<feature type="region of interest" description="Disordered" evidence="8">
    <location>
        <begin position="1"/>
        <end position="41"/>
    </location>
</feature>
<dbReference type="SUPFAM" id="SSF101801">
    <property type="entry name" value="Surface presentation of antigens (SPOA)"/>
    <property type="match status" value="1"/>
</dbReference>